<feature type="region of interest" description="Disordered" evidence="1">
    <location>
        <begin position="46"/>
        <end position="71"/>
    </location>
</feature>
<dbReference type="Pfam" id="PF13600">
    <property type="entry name" value="DUF4140"/>
    <property type="match status" value="1"/>
</dbReference>
<dbReference type="EMBL" id="PUEJ01000007">
    <property type="protein sequence ID" value="PRH85852.1"/>
    <property type="molecule type" value="Genomic_DNA"/>
</dbReference>
<evidence type="ECO:0000313" key="4">
    <source>
        <dbReference type="EMBL" id="PRH85852.1"/>
    </source>
</evidence>
<feature type="compositionally biased region" description="Low complexity" evidence="1">
    <location>
        <begin position="46"/>
        <end position="56"/>
    </location>
</feature>
<dbReference type="PANTHER" id="PTHR31005:SF8">
    <property type="entry name" value="DUF4139 DOMAIN-CONTAINING PROTEIN"/>
    <property type="match status" value="1"/>
</dbReference>
<dbReference type="OrthoDB" id="580912at2"/>
<dbReference type="InterPro" id="IPR037291">
    <property type="entry name" value="DUF4139"/>
</dbReference>
<proteinExistence type="predicted"/>
<dbReference type="InterPro" id="IPR025554">
    <property type="entry name" value="DUF4140"/>
</dbReference>
<comment type="caution">
    <text evidence="4">The sequence shown here is derived from an EMBL/GenBank/DDBJ whole genome shotgun (WGS) entry which is preliminary data.</text>
</comment>
<sequence length="613" mass="65708">MQSWCTDLQIGILEREASRQGDADLEIGTPCFRGFTVKLPTCSRRYSSRLPSPSRRNPALPWRPPQRRSPMSAAPRLALTALLLLGTAPAFAGDLGVQSKIDAVAVYPDGATVTRVIEFDIPAGETALVAKDLPPGLDTASIRVDMHEAAGVSLAGTDIASALDDGAVPDAAAGKALRDLKDQREGLAGIGKALLAKRGLIERFANGATFNATKEGSNVTALRGAWNAVGEDMTEVNEALRQNAVKIRDLDEEIARLESQRDGRPEGRKRTQLRLSVTAEQRAKGRIAISYLIGNAGWTPLYDARLDSDKGELELVRRAKVTQATGEDWSDVALTISTARATTGAAPPRLASYILNFQPDYDVLPAEALARSRAEESDARPAPPVAQAAPAQPRPGREAEAKLNTAGYQSVWALPARASVPSGPGSKALRLASATLSPEIVARAVPSMQQTAFLEASFSNGEDTPLFPGSVSIYRDGLYAGQTAMPLATKGEPVRLGFGADDSIKVERAVTRKVESNTGIARPTTSERRDYKISLRNGRPNAIKLSIEEALPVAENKDIKVEPSAQMTPPTQRDADNRRGVLVWTVDLAPNAVKDINFGYKVTWPSTETINLD</sequence>
<dbReference type="Proteomes" id="UP000237682">
    <property type="component" value="Unassembled WGS sequence"/>
</dbReference>
<protein>
    <recommendedName>
        <fullName evidence="6">Mucoidy inhibitor MuiA family protein</fullName>
    </recommendedName>
</protein>
<keyword evidence="5" id="KW-1185">Reference proteome</keyword>
<organism evidence="4 5">
    <name type="scientific">Labrys okinawensis</name>
    <dbReference type="NCBI Taxonomy" id="346911"/>
    <lineage>
        <taxon>Bacteria</taxon>
        <taxon>Pseudomonadati</taxon>
        <taxon>Pseudomonadota</taxon>
        <taxon>Alphaproteobacteria</taxon>
        <taxon>Hyphomicrobiales</taxon>
        <taxon>Xanthobacteraceae</taxon>
        <taxon>Labrys</taxon>
    </lineage>
</organism>
<accession>A0A2S9Q917</accession>
<evidence type="ECO:0008006" key="6">
    <source>
        <dbReference type="Google" id="ProtNLM"/>
    </source>
</evidence>
<evidence type="ECO:0000259" key="3">
    <source>
        <dbReference type="Pfam" id="PF13600"/>
    </source>
</evidence>
<feature type="domain" description="DUF4140" evidence="3">
    <location>
        <begin position="104"/>
        <end position="195"/>
    </location>
</feature>
<feature type="domain" description="DUF4139" evidence="2">
    <location>
        <begin position="288"/>
        <end position="605"/>
    </location>
</feature>
<evidence type="ECO:0000313" key="5">
    <source>
        <dbReference type="Proteomes" id="UP000237682"/>
    </source>
</evidence>
<dbReference type="PANTHER" id="PTHR31005">
    <property type="entry name" value="DUF4139 DOMAIN-CONTAINING PROTEIN"/>
    <property type="match status" value="1"/>
</dbReference>
<dbReference type="Pfam" id="PF13598">
    <property type="entry name" value="DUF4139"/>
    <property type="match status" value="1"/>
</dbReference>
<evidence type="ECO:0000256" key="1">
    <source>
        <dbReference type="SAM" id="MobiDB-lite"/>
    </source>
</evidence>
<gene>
    <name evidence="4" type="ORF">C5L14_20115</name>
</gene>
<dbReference type="NCBIfam" id="TIGR02231">
    <property type="entry name" value="mucoidy inhibitor MuiA family protein"/>
    <property type="match status" value="1"/>
</dbReference>
<dbReference type="AlphaFoldDB" id="A0A2S9Q917"/>
<dbReference type="InterPro" id="IPR011935">
    <property type="entry name" value="CHP02231"/>
</dbReference>
<name>A0A2S9Q917_9HYPH</name>
<feature type="region of interest" description="Disordered" evidence="1">
    <location>
        <begin position="372"/>
        <end position="399"/>
    </location>
</feature>
<reference evidence="4 5" key="1">
    <citation type="submission" date="2018-02" db="EMBL/GenBank/DDBJ databases">
        <title>Whole genome sequencing of endophytic bacterium.</title>
        <authorList>
            <person name="Eedara R."/>
            <person name="Podile A.R."/>
        </authorList>
    </citation>
    <scope>NUCLEOTIDE SEQUENCE [LARGE SCALE GENOMIC DNA]</scope>
    <source>
        <strain evidence="4 5">RP1T</strain>
    </source>
</reference>
<evidence type="ECO:0000259" key="2">
    <source>
        <dbReference type="Pfam" id="PF13598"/>
    </source>
</evidence>